<name>A0A2K8NUY7_9MOLU</name>
<dbReference type="InterPro" id="IPR054816">
    <property type="entry name" value="Lipoprotein_mollicutes-type_CS"/>
</dbReference>
<evidence type="ECO:0000313" key="2">
    <source>
        <dbReference type="EMBL" id="ATZ17577.1"/>
    </source>
</evidence>
<reference evidence="2 3" key="1">
    <citation type="submission" date="2017-11" db="EMBL/GenBank/DDBJ databases">
        <title>Genome sequence of Entomoplasma luminosum PIMN-1 (ATCC 49195).</title>
        <authorList>
            <person name="Lo W.-S."/>
            <person name="Gasparich G.E."/>
            <person name="Kuo C.-H."/>
        </authorList>
    </citation>
    <scope>NUCLEOTIDE SEQUENCE [LARGE SCALE GENOMIC DNA]</scope>
    <source>
        <strain evidence="2 3">PIMN-1</strain>
    </source>
</reference>
<dbReference type="NCBIfam" id="NF038029">
    <property type="entry name" value="LP_plasma"/>
    <property type="match status" value="1"/>
</dbReference>
<dbReference type="GO" id="GO:0016020">
    <property type="term" value="C:membrane"/>
    <property type="evidence" value="ECO:0007669"/>
    <property type="project" value="InterPro"/>
</dbReference>
<keyword evidence="1" id="KW-0732">Signal</keyword>
<dbReference type="PROSITE" id="PS51257">
    <property type="entry name" value="PROKAR_LIPOPROTEIN"/>
    <property type="match status" value="1"/>
</dbReference>
<feature type="chain" id="PRO_5014629349" evidence="1">
    <location>
        <begin position="19"/>
        <end position="1222"/>
    </location>
</feature>
<organism evidence="2 3">
    <name type="scientific">Williamsoniiplasma luminosum</name>
    <dbReference type="NCBI Taxonomy" id="214888"/>
    <lineage>
        <taxon>Bacteria</taxon>
        <taxon>Bacillati</taxon>
        <taxon>Mycoplasmatota</taxon>
        <taxon>Mollicutes</taxon>
        <taxon>Entomoplasmatales</taxon>
        <taxon>Williamsoniiplasma</taxon>
    </lineage>
</organism>
<sequence length="1222" mass="125634">MKKLLGLLGSIGMVVTTAATVVACGDEPNQNFDLKVAPTGTHSIDVKASLVDKYKSITVLEVNKNGEPLSSDEKLLDVKFVPKQTTMTRDGSQPAPAKITVMAKEKTGRTFFRLKGIDASPKSKGEKVWFGQVFSINIEKTNIRGVRIIAYNSDTQVNIEARINAAISSKINGQKIVLNRDYTIEGLSRIVKRGTVTVKAKPDSKIIEGSFTFDVVTDTRPSIAKIVIPTTYDGEGQAGIRAKIQAEIIKVAPTATFNNDYVIAGLLSTVVGGKVTVTAKVESGKLKDSFTFEIIERKLLTDAAIPTIEIAEPKASVETKIQQALEKLIAGAQKGVDYTISRLNEIAMPGSTITISAIVGSTKLKTPSAITLEVGKANISIIKKPTIAAGSDLDAHKETILTEIQKLPGCSEIVKNDLTFAGATHAGSRITVTPSTASGVAKLTGTISIVVEKADITKSLPSYTQGVSMQGIKDWFTGNEIKRIAGCSQITQNDLVFEGSTGAGGIITVIPSAAGAAKLTGTMTITVAKVGITGTAMPTIAAGTPRDDAKSAILRTIQAIRGCSEITTDDIDLAGTTHAGTTITVTPSTTSGTSKLTGSITIIVAKAAIGAIPKPVIQPGSDIEAHKTTILNTIKGLPGCDQIQMGDLTFVGSTNAGATITVTPSTTSGTSKLTGTISIVVEKANINGVIAPLIIPGVSVDDVKQTILEKIRNLPGCSTIAKTDLTVTGDVGGRINAGTELTITPSTASGASKLEGSITARVGRANISDVIVPTIPAGTTDQNAKSIILTEIQQKSGCSAISGGDITVTGEALAGETLTVTVSNAGTPKLTGTITVIVDKINLENIAPPTIVAGTNPQDHKATILTRIQAISGGRAITNADFEIIGSSTPGASIIVRPTSAGTAKLTGSFTININKADINAISKPTILAGSDINDHETTILNRIKELTGCGSITVDDFELIGTVNPGASIIVRPTNAGSAKLTGSFTITVQRVDISTIAMPTITLDSNFVTASASIVTAIRGIPGLSTITADDLDITGSTTAGATITIKPSLSGSTKLLGTRTIVQGKTSIATGVGTIVVNAGTSFEVAKTTILTQIQALTGLSTITADDLDITGTSNAGATITVNPSAKGSSKMTDSFTITVGRASIAGVTPSAITVGTTPGTYMTGVWNLIKNLPGCSQITMADLVFVGSSATAGNQVTVNPSTTGAAKLIGTITIQVVA</sequence>
<accession>A0A2K8NUY7</accession>
<protein>
    <submittedName>
        <fullName evidence="2">Uncharacterized protein</fullName>
    </submittedName>
</protein>
<dbReference type="KEGG" id="elj:ELUMI_v1c08560"/>
<keyword evidence="3" id="KW-1185">Reference proteome</keyword>
<evidence type="ECO:0000256" key="1">
    <source>
        <dbReference type="SAM" id="SignalP"/>
    </source>
</evidence>
<dbReference type="NCBIfam" id="NF045726">
    <property type="entry name" value="XXplasma_LP"/>
    <property type="match status" value="1"/>
</dbReference>
<feature type="signal peptide" evidence="1">
    <location>
        <begin position="1"/>
        <end position="18"/>
    </location>
</feature>
<proteinExistence type="predicted"/>
<dbReference type="EMBL" id="CP024963">
    <property type="protein sequence ID" value="ATZ17577.1"/>
    <property type="molecule type" value="Genomic_DNA"/>
</dbReference>
<dbReference type="RefSeq" id="WP_025734771.1">
    <property type="nucleotide sequence ID" value="NZ_CP024963.1"/>
</dbReference>
<dbReference type="AlphaFoldDB" id="A0A2K8NUY7"/>
<gene>
    <name evidence="2" type="ORF">ELUMI_v1c08560</name>
</gene>
<dbReference type="InterPro" id="IPR007880">
    <property type="entry name" value="Spiralin"/>
</dbReference>
<dbReference type="Proteomes" id="UP000232063">
    <property type="component" value="Chromosome"/>
</dbReference>
<dbReference type="Pfam" id="PF05215">
    <property type="entry name" value="Spiralin"/>
    <property type="match status" value="7"/>
</dbReference>
<evidence type="ECO:0000313" key="3">
    <source>
        <dbReference type="Proteomes" id="UP000232063"/>
    </source>
</evidence>